<evidence type="ECO:0000256" key="3">
    <source>
        <dbReference type="ARBA" id="ARBA00022475"/>
    </source>
</evidence>
<evidence type="ECO:0000313" key="12">
    <source>
        <dbReference type="Proteomes" id="UP000787635"/>
    </source>
</evidence>
<keyword evidence="2 9" id="KW-0813">Transport</keyword>
<sequence>MPQMDQHADIQAPGLQLGEAPPRIPVTIEGAIGAALMATLALITFANVVVRYFTSVSFAFTEEYSVALMVVMAFIGAAAAFGNDRHIRMTFFTERLPLRLARRVEQVVLLACLGIFAAIAWLGAWYTWDEYRFEVLSPGLGVPSWYYTIWMPLLSVVICLRIAGRMLRVARA</sequence>
<dbReference type="EMBL" id="JAAVNE010000009">
    <property type="protein sequence ID" value="NKC30731.1"/>
    <property type="molecule type" value="Genomic_DNA"/>
</dbReference>
<comment type="similarity">
    <text evidence="8 9">Belongs to the TRAP transporter small permease family.</text>
</comment>
<keyword evidence="5 9" id="KW-0812">Transmembrane</keyword>
<proteinExistence type="inferred from homology"/>
<evidence type="ECO:0000256" key="1">
    <source>
        <dbReference type="ARBA" id="ARBA00004429"/>
    </source>
</evidence>
<evidence type="ECO:0000313" key="11">
    <source>
        <dbReference type="EMBL" id="NKC30731.1"/>
    </source>
</evidence>
<protein>
    <recommendedName>
        <fullName evidence="9">TRAP transporter small permease protein</fullName>
    </recommendedName>
</protein>
<comment type="subunit">
    <text evidence="9">The complex comprises the extracytoplasmic solute receptor protein and the two transmembrane proteins.</text>
</comment>
<comment type="subcellular location">
    <subcellularLocation>
        <location evidence="1 9">Cell inner membrane</location>
        <topology evidence="1 9">Multi-pass membrane protein</topology>
    </subcellularLocation>
</comment>
<comment type="caution">
    <text evidence="11">The sequence shown here is derived from an EMBL/GenBank/DDBJ whole genome shotgun (WGS) entry which is preliminary data.</text>
</comment>
<keyword evidence="7 9" id="KW-0472">Membrane</keyword>
<dbReference type="InterPro" id="IPR007387">
    <property type="entry name" value="TRAP_DctQ"/>
</dbReference>
<evidence type="ECO:0000259" key="10">
    <source>
        <dbReference type="Pfam" id="PF04290"/>
    </source>
</evidence>
<name>A0ABX1E0V0_9PROT</name>
<evidence type="ECO:0000256" key="6">
    <source>
        <dbReference type="ARBA" id="ARBA00022989"/>
    </source>
</evidence>
<keyword evidence="3" id="KW-1003">Cell membrane</keyword>
<gene>
    <name evidence="11" type="ORF">HEQ75_07640</name>
</gene>
<reference evidence="11 12" key="1">
    <citation type="submission" date="2020-03" db="EMBL/GenBank/DDBJ databases">
        <title>Roseomonas selenitidurans sp. nov. isolated from urban soil.</title>
        <authorList>
            <person name="Liu H."/>
        </authorList>
    </citation>
    <scope>NUCLEOTIDE SEQUENCE [LARGE SCALE GENOMIC DNA]</scope>
    <source>
        <strain evidence="11 12">BU-1</strain>
    </source>
</reference>
<keyword evidence="12" id="KW-1185">Reference proteome</keyword>
<feature type="transmembrane region" description="Helical" evidence="9">
    <location>
        <begin position="31"/>
        <end position="52"/>
    </location>
</feature>
<feature type="transmembrane region" description="Helical" evidence="9">
    <location>
        <begin position="104"/>
        <end position="124"/>
    </location>
</feature>
<feature type="domain" description="Tripartite ATP-independent periplasmic transporters DctQ component" evidence="10">
    <location>
        <begin position="40"/>
        <end position="171"/>
    </location>
</feature>
<feature type="transmembrane region" description="Helical" evidence="9">
    <location>
        <begin position="144"/>
        <end position="163"/>
    </location>
</feature>
<organism evidence="11 12">
    <name type="scientific">Falsiroseomonas selenitidurans</name>
    <dbReference type="NCBI Taxonomy" id="2716335"/>
    <lineage>
        <taxon>Bacteria</taxon>
        <taxon>Pseudomonadati</taxon>
        <taxon>Pseudomonadota</taxon>
        <taxon>Alphaproteobacteria</taxon>
        <taxon>Acetobacterales</taxon>
        <taxon>Roseomonadaceae</taxon>
        <taxon>Falsiroseomonas</taxon>
    </lineage>
</organism>
<evidence type="ECO:0000256" key="4">
    <source>
        <dbReference type="ARBA" id="ARBA00022519"/>
    </source>
</evidence>
<evidence type="ECO:0000256" key="9">
    <source>
        <dbReference type="RuleBase" id="RU369079"/>
    </source>
</evidence>
<keyword evidence="4 9" id="KW-0997">Cell inner membrane</keyword>
<dbReference type="InterPro" id="IPR055348">
    <property type="entry name" value="DctQ"/>
</dbReference>
<dbReference type="PANTHER" id="PTHR35011:SF2">
    <property type="entry name" value="2,3-DIKETO-L-GULONATE TRAP TRANSPORTER SMALL PERMEASE PROTEIN YIAM"/>
    <property type="match status" value="1"/>
</dbReference>
<dbReference type="PANTHER" id="PTHR35011">
    <property type="entry name" value="2,3-DIKETO-L-GULONATE TRAP TRANSPORTER SMALL PERMEASE PROTEIN YIAM"/>
    <property type="match status" value="1"/>
</dbReference>
<dbReference type="Proteomes" id="UP000787635">
    <property type="component" value="Unassembled WGS sequence"/>
</dbReference>
<evidence type="ECO:0000256" key="8">
    <source>
        <dbReference type="ARBA" id="ARBA00038436"/>
    </source>
</evidence>
<accession>A0ABX1E0V0</accession>
<keyword evidence="6 9" id="KW-1133">Transmembrane helix</keyword>
<evidence type="ECO:0000256" key="2">
    <source>
        <dbReference type="ARBA" id="ARBA00022448"/>
    </source>
</evidence>
<comment type="function">
    <text evidence="9">Part of the tripartite ATP-independent periplasmic (TRAP) transport system.</text>
</comment>
<feature type="transmembrane region" description="Helical" evidence="9">
    <location>
        <begin position="64"/>
        <end position="83"/>
    </location>
</feature>
<evidence type="ECO:0000256" key="7">
    <source>
        <dbReference type="ARBA" id="ARBA00023136"/>
    </source>
</evidence>
<evidence type="ECO:0000256" key="5">
    <source>
        <dbReference type="ARBA" id="ARBA00022692"/>
    </source>
</evidence>
<dbReference type="Pfam" id="PF04290">
    <property type="entry name" value="DctQ"/>
    <property type="match status" value="1"/>
</dbReference>